<dbReference type="InterPro" id="IPR019136">
    <property type="entry name" value="TF_IIIC_su-5_HTH"/>
</dbReference>
<evidence type="ECO:0000256" key="3">
    <source>
        <dbReference type="ARBA" id="ARBA00023163"/>
    </source>
</evidence>
<keyword evidence="3" id="KW-0804">Transcription</keyword>
<feature type="compositionally biased region" description="Basic and acidic residues" evidence="5">
    <location>
        <begin position="560"/>
        <end position="569"/>
    </location>
</feature>
<keyword evidence="2" id="KW-0238">DNA-binding</keyword>
<dbReference type="GO" id="GO:0006384">
    <property type="term" value="P:transcription initiation at RNA polymerase III promoter"/>
    <property type="evidence" value="ECO:0007669"/>
    <property type="project" value="InterPro"/>
</dbReference>
<evidence type="ECO:0000256" key="4">
    <source>
        <dbReference type="ARBA" id="ARBA00023242"/>
    </source>
</evidence>
<gene>
    <name evidence="8" type="primary">TFC1</name>
    <name evidence="8" type="ORF">TWF481_011331</name>
</gene>
<evidence type="ECO:0000256" key="1">
    <source>
        <dbReference type="ARBA" id="ARBA00004123"/>
    </source>
</evidence>
<feature type="compositionally biased region" description="Basic and acidic residues" evidence="5">
    <location>
        <begin position="529"/>
        <end position="549"/>
    </location>
</feature>
<evidence type="ECO:0000256" key="5">
    <source>
        <dbReference type="SAM" id="MobiDB-lite"/>
    </source>
</evidence>
<dbReference type="GO" id="GO:0001003">
    <property type="term" value="F:RNA polymerase III type 2 promoter sequence-specific DNA binding"/>
    <property type="evidence" value="ECO:0007669"/>
    <property type="project" value="TreeGrafter"/>
</dbReference>
<keyword evidence="4" id="KW-0539">Nucleus</keyword>
<dbReference type="GO" id="GO:0005634">
    <property type="term" value="C:nucleus"/>
    <property type="evidence" value="ECO:0007669"/>
    <property type="project" value="UniProtKB-SubCell"/>
</dbReference>
<sequence>MQSQSPSALEEKYDRPRPPPSEAPWYQIQDRKLLAVEHPAVILNNTDRAVRMLGGGKAVAQAFKPNPENISEPNGLELRFRPGDALAPPIQGKPARTRAMLLKITVPKGKGPNPRPAPGQEQDIPGILKGLDGKFTSEVVGWVDHTIRFRDMADYQWNTRNSEWAKNVEENMMELDLQALKRLQLSDKITADADAEIMRPPRFTHINYPFVYGFRQNPAIKVDTDVNGEPVFINAGARVQTQTQYGNWNSDTVPQSGMRKRPKGPPLFVDCLKKLEELFEERPIWTRRGLMNNMPSSLWQQLKWAYPHVAYYWRSGPWRDTYVKFGVDPRKSKEFAKYQVVAFKVHTVKPKKDSSQNTGHLFDGETIILDGKIWQFCDLKDPLLAELADIEKCEARDVCDNIDGWFPNNRHFKIKYIMRRKLSALIAGRRMDDRVFQAILKEPDSAAPGTLPPRKQVMYTASPGEREEDGATGGGNNDKIDIVESEEDDADLEEDEEVGELVDEFGEEFESEGEEDDDTSEGDESESQGGKRERKETAARDERLQKLMERFMQGHQQEGVSRRTGHDDGFELLGESD</sequence>
<evidence type="ECO:0000259" key="6">
    <source>
        <dbReference type="Pfam" id="PF09734"/>
    </source>
</evidence>
<dbReference type="GO" id="GO:0001002">
    <property type="term" value="F:RNA polymerase III type 1 promoter sequence-specific DNA binding"/>
    <property type="evidence" value="ECO:0007669"/>
    <property type="project" value="TreeGrafter"/>
</dbReference>
<dbReference type="PANTHER" id="PTHR13230:SF5">
    <property type="entry name" value="GENERAL TRANSCRIPTION FACTOR 3C POLYPEPTIDE 5"/>
    <property type="match status" value="1"/>
</dbReference>
<feature type="region of interest" description="Disordered" evidence="5">
    <location>
        <begin position="463"/>
        <end position="577"/>
    </location>
</feature>
<name>A0AAV9VY92_9PEZI</name>
<reference evidence="8 9" key="1">
    <citation type="submission" date="2023-08" db="EMBL/GenBank/DDBJ databases">
        <authorList>
            <person name="Palmer J.M."/>
        </authorList>
    </citation>
    <scope>NUCLEOTIDE SEQUENCE [LARGE SCALE GENOMIC DNA]</scope>
    <source>
        <strain evidence="8 9">TWF481</strain>
    </source>
</reference>
<organism evidence="8 9">
    <name type="scientific">Arthrobotrys musiformis</name>
    <dbReference type="NCBI Taxonomy" id="47236"/>
    <lineage>
        <taxon>Eukaryota</taxon>
        <taxon>Fungi</taxon>
        <taxon>Dikarya</taxon>
        <taxon>Ascomycota</taxon>
        <taxon>Pezizomycotina</taxon>
        <taxon>Orbiliomycetes</taxon>
        <taxon>Orbiliales</taxon>
        <taxon>Orbiliaceae</taxon>
        <taxon>Arthrobotrys</taxon>
    </lineage>
</organism>
<keyword evidence="9" id="KW-1185">Reference proteome</keyword>
<dbReference type="Proteomes" id="UP001370758">
    <property type="component" value="Unassembled WGS sequence"/>
</dbReference>
<dbReference type="Pfam" id="PF09734">
    <property type="entry name" value="Tau95"/>
    <property type="match status" value="1"/>
</dbReference>
<dbReference type="Gene3D" id="3.30.200.160">
    <property type="entry name" value="TFIIIC, subcomplex tauA, subunit Sfc1, barrel domain"/>
    <property type="match status" value="1"/>
</dbReference>
<comment type="subcellular location">
    <subcellularLocation>
        <location evidence="1">Nucleus</location>
    </subcellularLocation>
</comment>
<comment type="caution">
    <text evidence="8">The sequence shown here is derived from an EMBL/GenBank/DDBJ whole genome shotgun (WGS) entry which is preliminary data.</text>
</comment>
<feature type="region of interest" description="Disordered" evidence="5">
    <location>
        <begin position="1"/>
        <end position="24"/>
    </location>
</feature>
<evidence type="ECO:0000313" key="9">
    <source>
        <dbReference type="Proteomes" id="UP001370758"/>
    </source>
</evidence>
<evidence type="ECO:0000313" key="8">
    <source>
        <dbReference type="EMBL" id="KAK6498757.1"/>
    </source>
</evidence>
<dbReference type="Pfam" id="PF17682">
    <property type="entry name" value="Tau95_N"/>
    <property type="match status" value="1"/>
</dbReference>
<dbReference type="InterPro" id="IPR042536">
    <property type="entry name" value="TFIIIC_tauA_Sfc1"/>
</dbReference>
<proteinExistence type="predicted"/>
<dbReference type="InterPro" id="IPR041499">
    <property type="entry name" value="Tfc1/Sfc1_N"/>
</dbReference>
<dbReference type="EMBL" id="JAVHJL010000008">
    <property type="protein sequence ID" value="KAK6498757.1"/>
    <property type="molecule type" value="Genomic_DNA"/>
</dbReference>
<dbReference type="GO" id="GO:0000127">
    <property type="term" value="C:transcription factor TFIIIC complex"/>
    <property type="evidence" value="ECO:0007669"/>
    <property type="project" value="InterPro"/>
</dbReference>
<accession>A0AAV9VY92</accession>
<evidence type="ECO:0000259" key="7">
    <source>
        <dbReference type="Pfam" id="PF17682"/>
    </source>
</evidence>
<feature type="domain" description="Transcription factor IIIC subunit 5 HTH" evidence="6">
    <location>
        <begin position="197"/>
        <end position="344"/>
    </location>
</feature>
<feature type="compositionally biased region" description="Acidic residues" evidence="5">
    <location>
        <begin position="483"/>
        <end position="526"/>
    </location>
</feature>
<dbReference type="AlphaFoldDB" id="A0AAV9VY92"/>
<feature type="domain" description="Transcription factor IIIC subunit Tfc1/Sfc1 triple barrel" evidence="7">
    <location>
        <begin position="35"/>
        <end position="157"/>
    </location>
</feature>
<dbReference type="InterPro" id="IPR040454">
    <property type="entry name" value="TF_IIIC_Tfc1/Sfc1"/>
</dbReference>
<protein>
    <submittedName>
        <fullName evidence="8">Tau 95 subunit of transcription factor TFIIIC</fullName>
    </submittedName>
</protein>
<dbReference type="PANTHER" id="PTHR13230">
    <property type="entry name" value="GENERAL TRANSCRIPTION FACTOR IIIC, POLYPEPTIDE 5"/>
    <property type="match status" value="1"/>
</dbReference>
<evidence type="ECO:0000256" key="2">
    <source>
        <dbReference type="ARBA" id="ARBA00023125"/>
    </source>
</evidence>